<proteinExistence type="predicted"/>
<dbReference type="Proteomes" id="UP001606301">
    <property type="component" value="Unassembled WGS sequence"/>
</dbReference>
<evidence type="ECO:0000313" key="2">
    <source>
        <dbReference type="Proteomes" id="UP001606301"/>
    </source>
</evidence>
<comment type="caution">
    <text evidence="1">The sequence shown here is derived from an EMBL/GenBank/DDBJ whole genome shotgun (WGS) entry which is preliminary data.</text>
</comment>
<sequence>MLGLLLWCVLFVVCWPLALLALLLWPLVWLITLPFRLLGIAVEGVFELLRAVVLLPARLLGGGR</sequence>
<name>A0ABW7FHK3_9BURK</name>
<accession>A0ABW7FHK3</accession>
<evidence type="ECO:0000313" key="1">
    <source>
        <dbReference type="EMBL" id="MFG6440819.1"/>
    </source>
</evidence>
<keyword evidence="2" id="KW-1185">Reference proteome</keyword>
<organism evidence="1 2">
    <name type="scientific">Pelomonas margarita</name>
    <dbReference type="NCBI Taxonomy" id="3299031"/>
    <lineage>
        <taxon>Bacteria</taxon>
        <taxon>Pseudomonadati</taxon>
        <taxon>Pseudomonadota</taxon>
        <taxon>Betaproteobacteria</taxon>
        <taxon>Burkholderiales</taxon>
        <taxon>Sphaerotilaceae</taxon>
        <taxon>Roseateles</taxon>
    </lineage>
</organism>
<evidence type="ECO:0008006" key="3">
    <source>
        <dbReference type="Google" id="ProtNLM"/>
    </source>
</evidence>
<gene>
    <name evidence="1" type="ORF">ACG0Z3_09005</name>
</gene>
<protein>
    <recommendedName>
        <fullName evidence="3">Transmembrane protein</fullName>
    </recommendedName>
</protein>
<dbReference type="EMBL" id="JBIGHW010000004">
    <property type="protein sequence ID" value="MFG6440819.1"/>
    <property type="molecule type" value="Genomic_DNA"/>
</dbReference>
<dbReference type="RefSeq" id="WP_394396968.1">
    <property type="nucleotide sequence ID" value="NZ_JBIGHW010000004.1"/>
</dbReference>
<reference evidence="1 2" key="1">
    <citation type="submission" date="2024-08" db="EMBL/GenBank/DDBJ databases">
        <authorList>
            <person name="Lu H."/>
        </authorList>
    </citation>
    <scope>NUCLEOTIDE SEQUENCE [LARGE SCALE GENOMIC DNA]</scope>
    <source>
        <strain evidence="1 2">LKC17W</strain>
    </source>
</reference>